<dbReference type="PROSITE" id="PS50175">
    <property type="entry name" value="ASP_PROT_RETROV"/>
    <property type="match status" value="1"/>
</dbReference>
<evidence type="ECO:0000256" key="3">
    <source>
        <dbReference type="ARBA" id="ARBA00022750"/>
    </source>
</evidence>
<keyword evidence="4" id="KW-0378">Hydrolase</keyword>
<feature type="region of interest" description="Disordered" evidence="5">
    <location>
        <begin position="1"/>
        <end position="22"/>
    </location>
</feature>
<dbReference type="InterPro" id="IPR021109">
    <property type="entry name" value="Peptidase_aspartic_dom_sf"/>
</dbReference>
<keyword evidence="6" id="KW-0812">Transmembrane</keyword>
<dbReference type="InterPro" id="IPR034122">
    <property type="entry name" value="Retropepsin-like_bacterial"/>
</dbReference>
<dbReference type="GO" id="GO:0004190">
    <property type="term" value="F:aspartic-type endopeptidase activity"/>
    <property type="evidence" value="ECO:0007669"/>
    <property type="project" value="UniProtKB-KW"/>
</dbReference>
<dbReference type="PROSITE" id="PS00141">
    <property type="entry name" value="ASP_PROTEASE"/>
    <property type="match status" value="1"/>
</dbReference>
<dbReference type="CDD" id="cd05483">
    <property type="entry name" value="retropepsin_like_bacteria"/>
    <property type="match status" value="1"/>
</dbReference>
<evidence type="ECO:0000256" key="2">
    <source>
        <dbReference type="ARBA" id="ARBA00022670"/>
    </source>
</evidence>
<evidence type="ECO:0000256" key="5">
    <source>
        <dbReference type="SAM" id="MobiDB-lite"/>
    </source>
</evidence>
<evidence type="ECO:0000259" key="7">
    <source>
        <dbReference type="PROSITE" id="PS50175"/>
    </source>
</evidence>
<dbReference type="PANTHER" id="PTHR12917">
    <property type="entry name" value="ASPARTYL PROTEASE DDI-RELATED"/>
    <property type="match status" value="1"/>
</dbReference>
<comment type="caution">
    <text evidence="8">The sequence shown here is derived from an EMBL/GenBank/DDBJ whole genome shotgun (WGS) entry which is preliminary data.</text>
</comment>
<sequence>MRPCDKFMPPGRSGVPLRPSSPLAPERGTVHVWGMRRRDLLIRLGLVAGAVGGAWWLRDHVLWKAPGVGFPADGASGWLDYAARRAVTPTVAVTVNGTPVRALVDSGAQYSVIDRSLVQTLGLTDVFNIPMVAYGVGGEPQMGRGAALDVEVGRLRLDGLRAAILDLGPLAGDQGLGAPLILGQDVLRELVLELDTGRRRMRFLKHEVWTPTPDMAAVAVTRAGKALQAGITVEGATVEAVIDTGASAVLAVTRETAQAAGLLDGRERRPGQSLVLGGVVRAEAVTVRTLTFADELYRNAEVAIYDDVPVPGFPKALIGMGAFEDRRLALDLGGPRLFMSRPLEITVGE</sequence>
<feature type="domain" description="Peptidase A2" evidence="7">
    <location>
        <begin position="100"/>
        <end position="138"/>
    </location>
</feature>
<evidence type="ECO:0000256" key="4">
    <source>
        <dbReference type="ARBA" id="ARBA00022801"/>
    </source>
</evidence>
<name>A0A7Z8Y2C7_9CAUL</name>
<dbReference type="Pfam" id="PF13650">
    <property type="entry name" value="Asp_protease_2"/>
    <property type="match status" value="2"/>
</dbReference>
<keyword evidence="2" id="KW-0645">Protease</keyword>
<keyword evidence="6" id="KW-1133">Transmembrane helix</keyword>
<accession>A0A7Z8Y2C7</accession>
<keyword evidence="9" id="KW-1185">Reference proteome</keyword>
<keyword evidence="6" id="KW-0472">Membrane</keyword>
<dbReference type="InterPro" id="IPR001995">
    <property type="entry name" value="Peptidase_A2_cat"/>
</dbReference>
<dbReference type="SUPFAM" id="SSF50630">
    <property type="entry name" value="Acid proteases"/>
    <property type="match status" value="2"/>
</dbReference>
<evidence type="ECO:0000256" key="1">
    <source>
        <dbReference type="ARBA" id="ARBA00009136"/>
    </source>
</evidence>
<gene>
    <name evidence="8" type="ORF">BREV_BREV_03544</name>
</gene>
<feature type="transmembrane region" description="Helical" evidence="6">
    <location>
        <begin position="40"/>
        <end position="57"/>
    </location>
</feature>
<proteinExistence type="inferred from homology"/>
<dbReference type="AlphaFoldDB" id="A0A7Z8Y2C7"/>
<protein>
    <recommendedName>
        <fullName evidence="7">Peptidase A2 domain-containing protein</fullName>
    </recommendedName>
</protein>
<dbReference type="Proteomes" id="UP000289220">
    <property type="component" value="Unassembled WGS sequence"/>
</dbReference>
<dbReference type="EMBL" id="UXHF01000166">
    <property type="protein sequence ID" value="VDC49283.1"/>
    <property type="molecule type" value="Genomic_DNA"/>
</dbReference>
<dbReference type="PANTHER" id="PTHR12917:SF1">
    <property type="entry name" value="AT13091P"/>
    <property type="match status" value="1"/>
</dbReference>
<evidence type="ECO:0000256" key="6">
    <source>
        <dbReference type="SAM" id="Phobius"/>
    </source>
</evidence>
<reference evidence="8 9" key="1">
    <citation type="submission" date="2018-11" db="EMBL/GenBank/DDBJ databases">
        <authorList>
            <person name="Peiro R."/>
            <person name="Begona"/>
            <person name="Cbmso G."/>
            <person name="Lopez M."/>
            <person name="Gonzalez S."/>
            <person name="Sacristan E."/>
            <person name="Castillo E."/>
        </authorList>
    </citation>
    <scope>NUCLEOTIDE SEQUENCE [LARGE SCALE GENOMIC DNA]</scope>
    <source>
        <strain evidence="8">Brev_genome</strain>
    </source>
</reference>
<comment type="similarity">
    <text evidence="1">Belongs to the DDI1 family.</text>
</comment>
<organism evidence="8 9">
    <name type="scientific">Brevundimonas mediterranea</name>
    <dbReference type="NCBI Taxonomy" id="74329"/>
    <lineage>
        <taxon>Bacteria</taxon>
        <taxon>Pseudomonadati</taxon>
        <taxon>Pseudomonadota</taxon>
        <taxon>Alphaproteobacteria</taxon>
        <taxon>Caulobacterales</taxon>
        <taxon>Caulobacteraceae</taxon>
        <taxon>Brevundimonas</taxon>
    </lineage>
</organism>
<evidence type="ECO:0000313" key="9">
    <source>
        <dbReference type="Proteomes" id="UP000289220"/>
    </source>
</evidence>
<dbReference type="GO" id="GO:0006508">
    <property type="term" value="P:proteolysis"/>
    <property type="evidence" value="ECO:0007669"/>
    <property type="project" value="UniProtKB-KW"/>
</dbReference>
<dbReference type="Gene3D" id="2.40.70.10">
    <property type="entry name" value="Acid Proteases"/>
    <property type="match status" value="2"/>
</dbReference>
<dbReference type="InterPro" id="IPR001969">
    <property type="entry name" value="Aspartic_peptidase_AS"/>
</dbReference>
<keyword evidence="3" id="KW-0064">Aspartyl protease</keyword>
<evidence type="ECO:0000313" key="8">
    <source>
        <dbReference type="EMBL" id="VDC49283.1"/>
    </source>
</evidence>